<feature type="domain" description="Thiolase C-terminal" evidence="2">
    <location>
        <begin position="286"/>
        <end position="406"/>
    </location>
</feature>
<dbReference type="PANTHER" id="PTHR42870:SF1">
    <property type="entry name" value="NON-SPECIFIC LIPID-TRANSFER PROTEIN-LIKE 2"/>
    <property type="match status" value="1"/>
</dbReference>
<evidence type="ECO:0000313" key="3">
    <source>
        <dbReference type="EMBL" id="MET4575336.1"/>
    </source>
</evidence>
<dbReference type="Proteomes" id="UP001549320">
    <property type="component" value="Unassembled WGS sequence"/>
</dbReference>
<gene>
    <name evidence="3" type="ORF">ABIE13_000433</name>
</gene>
<dbReference type="InterPro" id="IPR055140">
    <property type="entry name" value="Thiolase_C_2"/>
</dbReference>
<dbReference type="PIRSF" id="PIRSF000429">
    <property type="entry name" value="Ac-CoA_Ac_transf"/>
    <property type="match status" value="1"/>
</dbReference>
<dbReference type="Pfam" id="PF22691">
    <property type="entry name" value="Thiolase_C_1"/>
    <property type="match status" value="1"/>
</dbReference>
<keyword evidence="4" id="KW-1185">Reference proteome</keyword>
<accession>A0ABV2Q2T2</accession>
<dbReference type="Gene3D" id="3.40.47.10">
    <property type="match status" value="1"/>
</dbReference>
<dbReference type="PANTHER" id="PTHR42870">
    <property type="entry name" value="ACETYL-COA C-ACETYLTRANSFERASE"/>
    <property type="match status" value="1"/>
</dbReference>
<dbReference type="SUPFAM" id="SSF53901">
    <property type="entry name" value="Thiolase-like"/>
    <property type="match status" value="1"/>
</dbReference>
<dbReference type="InterPro" id="IPR020616">
    <property type="entry name" value="Thiolase_N"/>
</dbReference>
<organism evidence="3 4">
    <name type="scientific">Ottowia thiooxydans</name>
    <dbReference type="NCBI Taxonomy" id="219182"/>
    <lineage>
        <taxon>Bacteria</taxon>
        <taxon>Pseudomonadati</taxon>
        <taxon>Pseudomonadota</taxon>
        <taxon>Betaproteobacteria</taxon>
        <taxon>Burkholderiales</taxon>
        <taxon>Comamonadaceae</taxon>
        <taxon>Ottowia</taxon>
    </lineage>
</organism>
<dbReference type="EMBL" id="JBEPSH010000001">
    <property type="protein sequence ID" value="MET4575336.1"/>
    <property type="molecule type" value="Genomic_DNA"/>
</dbReference>
<dbReference type="CDD" id="cd00829">
    <property type="entry name" value="SCP-x_thiolase"/>
    <property type="match status" value="1"/>
</dbReference>
<comment type="caution">
    <text evidence="3">The sequence shown here is derived from an EMBL/GenBank/DDBJ whole genome shotgun (WGS) entry which is preliminary data.</text>
</comment>
<proteinExistence type="predicted"/>
<dbReference type="InterPro" id="IPR016039">
    <property type="entry name" value="Thiolase-like"/>
</dbReference>
<feature type="domain" description="Thiolase N-terminal" evidence="1">
    <location>
        <begin position="4"/>
        <end position="246"/>
    </location>
</feature>
<dbReference type="Pfam" id="PF00108">
    <property type="entry name" value="Thiolase_N"/>
    <property type="match status" value="1"/>
</dbReference>
<protein>
    <submittedName>
        <fullName evidence="3">Acetyl-CoA acetyltransferase</fullName>
    </submittedName>
</protein>
<name>A0ABV2Q2T2_9BURK</name>
<evidence type="ECO:0000313" key="4">
    <source>
        <dbReference type="Proteomes" id="UP001549320"/>
    </source>
</evidence>
<sequence length="413" mass="42817">MQPVFIAGTGMTRFGKHIDRGLKSLAAEAIGAAISDAGITAAQLQAAYMGNAAAGVMTGQVLIPGQVALRGMGIGRIPVVNIENACATSATAFQQAVQMIALGAYDIVLVAGFEKLYSEDKERTFSVFHGAVDLEAIDDVMAMLQANLSRNGSAADFAGAGRSRSLFMDVYAAMARDYMAESGAIQRDFAEVAAKNSFHGSLNPKAQFQDVLTVDQVLAAPMIVDPMTRPMCAPIGDGAAALVLVSGKAARQLGLRDTVRVLSSVMASGWDYAEGIDKKERLVPVVAAQVYEAAGVGPEALDVVELHDAGAPAELMYYEHLGLAAEGEGAALLHSGATRLGGRVPVNPSGGLLRKGHPIGASGCAQLVELADQLRGRCGPRQVEGARTALAENGGGWIGEDAAAIVISILQKE</sequence>
<dbReference type="InterPro" id="IPR002155">
    <property type="entry name" value="Thiolase"/>
</dbReference>
<evidence type="ECO:0000259" key="1">
    <source>
        <dbReference type="Pfam" id="PF00108"/>
    </source>
</evidence>
<evidence type="ECO:0000259" key="2">
    <source>
        <dbReference type="Pfam" id="PF22691"/>
    </source>
</evidence>
<reference evidence="3 4" key="1">
    <citation type="submission" date="2024-06" db="EMBL/GenBank/DDBJ databases">
        <title>Sorghum-associated microbial communities from plants grown in Nebraska, USA.</title>
        <authorList>
            <person name="Schachtman D."/>
        </authorList>
    </citation>
    <scope>NUCLEOTIDE SEQUENCE [LARGE SCALE GENOMIC DNA]</scope>
    <source>
        <strain evidence="3 4">2709</strain>
    </source>
</reference>
<dbReference type="RefSeq" id="WP_354440712.1">
    <property type="nucleotide sequence ID" value="NZ_JBEPSH010000001.1"/>
</dbReference>